<feature type="transmembrane region" description="Helical" evidence="1">
    <location>
        <begin position="39"/>
        <end position="61"/>
    </location>
</feature>
<keyword evidence="1" id="KW-0472">Membrane</keyword>
<organism evidence="2 3">
    <name type="scientific">Rhodocytophaga aerolata</name>
    <dbReference type="NCBI Taxonomy" id="455078"/>
    <lineage>
        <taxon>Bacteria</taxon>
        <taxon>Pseudomonadati</taxon>
        <taxon>Bacteroidota</taxon>
        <taxon>Cytophagia</taxon>
        <taxon>Cytophagales</taxon>
        <taxon>Rhodocytophagaceae</taxon>
        <taxon>Rhodocytophaga</taxon>
    </lineage>
</organism>
<name>A0ABT8RFR1_9BACT</name>
<evidence type="ECO:0000256" key="1">
    <source>
        <dbReference type="SAM" id="Phobius"/>
    </source>
</evidence>
<protein>
    <recommendedName>
        <fullName evidence="4">PH domain-containing protein</fullName>
    </recommendedName>
</protein>
<evidence type="ECO:0000313" key="3">
    <source>
        <dbReference type="Proteomes" id="UP001168528"/>
    </source>
</evidence>
<feature type="transmembrane region" description="Helical" evidence="1">
    <location>
        <begin position="67"/>
        <end position="89"/>
    </location>
</feature>
<dbReference type="EMBL" id="JAUKPO010000039">
    <property type="protein sequence ID" value="MDO1450952.1"/>
    <property type="molecule type" value="Genomic_DNA"/>
</dbReference>
<feature type="transmembrane region" description="Helical" evidence="1">
    <location>
        <begin position="207"/>
        <end position="226"/>
    </location>
</feature>
<comment type="caution">
    <text evidence="2">The sequence shown here is derived from an EMBL/GenBank/DDBJ whole genome shotgun (WGS) entry which is preliminary data.</text>
</comment>
<keyword evidence="1" id="KW-1133">Transmembrane helix</keyword>
<evidence type="ECO:0008006" key="4">
    <source>
        <dbReference type="Google" id="ProtNLM"/>
    </source>
</evidence>
<dbReference type="Proteomes" id="UP001168528">
    <property type="component" value="Unassembled WGS sequence"/>
</dbReference>
<keyword evidence="1" id="KW-0812">Transmembrane</keyword>
<sequence>MSKIKNFLYITIGLPVYDNDNMQKIYPLKVPSKIIQKSGVVGIFLIGLAFFIEFVMNGFSFPQTLSLLARILLLSGFSLSFLSASFLLFHRKKVTILLDDQGIHLPGYQKITWKSIQWYRFDIFSSGSGTRNLTLQYDGKKAVVLAYDDELLMEVEQAIKEQIALQNPLATDFRELKSSRKKAFALITLLTILHLAIWYYLDFQQTYFWAGTFVLLTTAGAILLEFTKKPSGHTASAQEQ</sequence>
<proteinExistence type="predicted"/>
<accession>A0ABT8RFR1</accession>
<reference evidence="2" key="1">
    <citation type="submission" date="2023-07" db="EMBL/GenBank/DDBJ databases">
        <title>The genome sequence of Rhodocytophaga aerolata KACC 12507.</title>
        <authorList>
            <person name="Zhang X."/>
        </authorList>
    </citation>
    <scope>NUCLEOTIDE SEQUENCE</scope>
    <source>
        <strain evidence="2">KACC 12507</strain>
    </source>
</reference>
<keyword evidence="3" id="KW-1185">Reference proteome</keyword>
<dbReference type="RefSeq" id="WP_302041752.1">
    <property type="nucleotide sequence ID" value="NZ_JAUKPO010000039.1"/>
</dbReference>
<gene>
    <name evidence="2" type="ORF">Q0590_32055</name>
</gene>
<feature type="transmembrane region" description="Helical" evidence="1">
    <location>
        <begin position="183"/>
        <end position="201"/>
    </location>
</feature>
<evidence type="ECO:0000313" key="2">
    <source>
        <dbReference type="EMBL" id="MDO1450952.1"/>
    </source>
</evidence>